<organism evidence="1 2">
    <name type="scientific">Chiloscyllium punctatum</name>
    <name type="common">Brownbanded bambooshark</name>
    <name type="synonym">Hemiscyllium punctatum</name>
    <dbReference type="NCBI Taxonomy" id="137246"/>
    <lineage>
        <taxon>Eukaryota</taxon>
        <taxon>Metazoa</taxon>
        <taxon>Chordata</taxon>
        <taxon>Craniata</taxon>
        <taxon>Vertebrata</taxon>
        <taxon>Chondrichthyes</taxon>
        <taxon>Elasmobranchii</taxon>
        <taxon>Galeomorphii</taxon>
        <taxon>Galeoidea</taxon>
        <taxon>Orectolobiformes</taxon>
        <taxon>Hemiscylliidae</taxon>
        <taxon>Chiloscyllium</taxon>
    </lineage>
</organism>
<dbReference type="AlphaFoldDB" id="A0A401TIY7"/>
<name>A0A401TIY7_CHIPU</name>
<evidence type="ECO:0000313" key="2">
    <source>
        <dbReference type="Proteomes" id="UP000287033"/>
    </source>
</evidence>
<comment type="caution">
    <text evidence="1">The sequence shown here is derived from an EMBL/GenBank/DDBJ whole genome shotgun (WGS) entry which is preliminary data.</text>
</comment>
<reference evidence="1 2" key="1">
    <citation type="journal article" date="2018" name="Nat. Ecol. Evol.">
        <title>Shark genomes provide insights into elasmobranch evolution and the origin of vertebrates.</title>
        <authorList>
            <person name="Hara Y"/>
            <person name="Yamaguchi K"/>
            <person name="Onimaru K"/>
            <person name="Kadota M"/>
            <person name="Koyanagi M"/>
            <person name="Keeley SD"/>
            <person name="Tatsumi K"/>
            <person name="Tanaka K"/>
            <person name="Motone F"/>
            <person name="Kageyama Y"/>
            <person name="Nozu R"/>
            <person name="Adachi N"/>
            <person name="Nishimura O"/>
            <person name="Nakagawa R"/>
            <person name="Tanegashima C"/>
            <person name="Kiyatake I"/>
            <person name="Matsumoto R"/>
            <person name="Murakumo K"/>
            <person name="Nishida K"/>
            <person name="Terakita A"/>
            <person name="Kuratani S"/>
            <person name="Sato K"/>
            <person name="Hyodo S Kuraku.S."/>
        </authorList>
    </citation>
    <scope>NUCLEOTIDE SEQUENCE [LARGE SCALE GENOMIC DNA]</scope>
</reference>
<gene>
    <name evidence="1" type="ORF">chiPu_0026870</name>
</gene>
<protein>
    <submittedName>
        <fullName evidence="1">Uncharacterized protein</fullName>
    </submittedName>
</protein>
<evidence type="ECO:0000313" key="1">
    <source>
        <dbReference type="EMBL" id="GCC42583.1"/>
    </source>
</evidence>
<feature type="non-terminal residue" evidence="1">
    <location>
        <position position="66"/>
    </location>
</feature>
<accession>A0A401TIY7</accession>
<sequence length="66" mass="7505">MTALIQTVTANNPFVASKWREPKRNAAGQYREAIETYMLNPFVEFDDIISLALVYLKKGLLQESAK</sequence>
<keyword evidence="2" id="KW-1185">Reference proteome</keyword>
<dbReference type="EMBL" id="BEZZ01089417">
    <property type="protein sequence ID" value="GCC42583.1"/>
    <property type="molecule type" value="Genomic_DNA"/>
</dbReference>
<proteinExistence type="predicted"/>
<dbReference type="Proteomes" id="UP000287033">
    <property type="component" value="Unassembled WGS sequence"/>
</dbReference>